<dbReference type="NCBIfam" id="NF004162">
    <property type="entry name" value="PRK05627.1-5"/>
    <property type="match status" value="1"/>
</dbReference>
<dbReference type="Pfam" id="PF06574">
    <property type="entry name" value="FAD_syn"/>
    <property type="match status" value="1"/>
</dbReference>
<dbReference type="FunFam" id="2.40.30.30:FF:000004">
    <property type="entry name" value="Riboflavin biosynthesis protein"/>
    <property type="match status" value="1"/>
</dbReference>
<dbReference type="NCBIfam" id="NF004161">
    <property type="entry name" value="PRK05627.1-4"/>
    <property type="match status" value="1"/>
</dbReference>
<evidence type="ECO:0000256" key="14">
    <source>
        <dbReference type="PIRNR" id="PIRNR004491"/>
    </source>
</evidence>
<comment type="similarity">
    <text evidence="14">Belongs to the ribF family.</text>
</comment>
<comment type="pathway">
    <text evidence="2 14">Cofactor biosynthesis; FMN biosynthesis; FMN from riboflavin (ATP route): step 1/1.</text>
</comment>
<keyword evidence="11" id="KW-0511">Multifunctional enzyme</keyword>
<keyword evidence="19" id="KW-1185">Reference proteome</keyword>
<dbReference type="EMBL" id="JARTLI010000002">
    <property type="protein sequence ID" value="MED5050524.1"/>
    <property type="molecule type" value="Genomic_DNA"/>
</dbReference>
<dbReference type="Gene3D" id="3.40.50.620">
    <property type="entry name" value="HUPs"/>
    <property type="match status" value="1"/>
</dbReference>
<dbReference type="InterPro" id="IPR004821">
    <property type="entry name" value="Cyt_trans-like"/>
</dbReference>
<dbReference type="InterPro" id="IPR015864">
    <property type="entry name" value="FAD_synthase"/>
</dbReference>
<dbReference type="SUPFAM" id="SSF82114">
    <property type="entry name" value="Riboflavin kinase-like"/>
    <property type="match status" value="1"/>
</dbReference>
<comment type="caution">
    <text evidence="18">The sequence shown here is derived from an EMBL/GenBank/DDBJ whole genome shotgun (WGS) entry which is preliminary data.</text>
</comment>
<comment type="catalytic activity">
    <reaction evidence="13 14">
        <text>FMN + ATP + H(+) = FAD + diphosphate</text>
        <dbReference type="Rhea" id="RHEA:17237"/>
        <dbReference type="ChEBI" id="CHEBI:15378"/>
        <dbReference type="ChEBI" id="CHEBI:30616"/>
        <dbReference type="ChEBI" id="CHEBI:33019"/>
        <dbReference type="ChEBI" id="CHEBI:57692"/>
        <dbReference type="ChEBI" id="CHEBI:58210"/>
        <dbReference type="EC" id="2.7.7.2"/>
    </reaction>
</comment>
<evidence type="ECO:0000256" key="6">
    <source>
        <dbReference type="ARBA" id="ARBA00022695"/>
    </source>
</evidence>
<evidence type="ECO:0000256" key="13">
    <source>
        <dbReference type="ARBA" id="ARBA00049494"/>
    </source>
</evidence>
<keyword evidence="5 14" id="KW-0808">Transferase</keyword>
<evidence type="ECO:0000256" key="11">
    <source>
        <dbReference type="ARBA" id="ARBA00023268"/>
    </source>
</evidence>
<reference evidence="17 19" key="1">
    <citation type="submission" date="2023-01" db="EMBL/GenBank/DDBJ databases">
        <title>Genome-based reclassification of Anoxybacillus geothermalis as a later heterotypic synonym of Anoxybacillus rupiensis.</title>
        <authorList>
            <person name="Inan Bektas K."/>
            <person name="Canakci S."/>
            <person name="Belduz A.A."/>
            <person name="Guler H.H."/>
        </authorList>
    </citation>
    <scope>NUCLEOTIDE SEQUENCE [LARGE SCALE GENOMIC DNA]</scope>
    <source>
        <strain evidence="17 19">DSM 17127</strain>
    </source>
</reference>
<dbReference type="PIRSF" id="PIRSF004491">
    <property type="entry name" value="FAD_Synth"/>
    <property type="match status" value="1"/>
</dbReference>
<dbReference type="InterPro" id="IPR002606">
    <property type="entry name" value="Riboflavin_kinase_bac"/>
</dbReference>
<dbReference type="NCBIfam" id="TIGR00083">
    <property type="entry name" value="ribF"/>
    <property type="match status" value="1"/>
</dbReference>
<keyword evidence="10 14" id="KW-0067">ATP-binding</keyword>
<keyword evidence="9 14" id="KW-0274">FAD</keyword>
<dbReference type="Gene3D" id="2.40.30.30">
    <property type="entry name" value="Riboflavin kinase-like"/>
    <property type="match status" value="1"/>
</dbReference>
<dbReference type="InterPro" id="IPR023468">
    <property type="entry name" value="Riboflavin_kinase"/>
</dbReference>
<dbReference type="PANTHER" id="PTHR22749:SF6">
    <property type="entry name" value="RIBOFLAVIN KINASE"/>
    <property type="match status" value="1"/>
</dbReference>
<proteinExistence type="inferred from homology"/>
<sequence length="327" mass="37973">METRFITYPHYQKREDFPPTVMALGYFDGVHLGHQEVIRTAVHLAAENGYKSAVMTFHPHPSIVLGKKEQHVQLITPLKEKERQMARLGVDYLYIVEFTPSFAELLPQQFVDEYIIDFHVKHVVAGFDFTYGRLGKGTMETIPFHSREQFAHTVIPKLTRNGEKISSTYIRRLLKDGEVQQLPELLGRFYTIEGTVIDGEKRGRTIGFPTANIEPEDDYLLPALGVYAVKVRIGNETFAGVCNVGYKPTFHRDRQGRPSIEVHIFHFSREIYGETVTIEWHKRLRSEQKFASVEQLVEQIERDKERAEDYFRKIKENTCILPRKDVF</sequence>
<evidence type="ECO:0000256" key="15">
    <source>
        <dbReference type="SAM" id="Coils"/>
    </source>
</evidence>
<dbReference type="InterPro" id="IPR023465">
    <property type="entry name" value="Riboflavin_kinase_dom_sf"/>
</dbReference>
<evidence type="ECO:0000256" key="8">
    <source>
        <dbReference type="ARBA" id="ARBA00022777"/>
    </source>
</evidence>
<dbReference type="Proteomes" id="UP001339962">
    <property type="component" value="Unassembled WGS sequence"/>
</dbReference>
<evidence type="ECO:0000256" key="3">
    <source>
        <dbReference type="ARBA" id="ARBA00022630"/>
    </source>
</evidence>
<evidence type="ECO:0000313" key="19">
    <source>
        <dbReference type="Proteomes" id="UP001213979"/>
    </source>
</evidence>
<dbReference type="GO" id="GO:0003919">
    <property type="term" value="F:FMN adenylyltransferase activity"/>
    <property type="evidence" value="ECO:0007669"/>
    <property type="project" value="UniProtKB-UniRule"/>
</dbReference>
<evidence type="ECO:0000256" key="5">
    <source>
        <dbReference type="ARBA" id="ARBA00022679"/>
    </source>
</evidence>
<dbReference type="Proteomes" id="UP001213979">
    <property type="component" value="Unassembled WGS sequence"/>
</dbReference>
<dbReference type="GO" id="GO:0009398">
    <property type="term" value="P:FMN biosynthetic process"/>
    <property type="evidence" value="ECO:0007669"/>
    <property type="project" value="UniProtKB-UniRule"/>
</dbReference>
<dbReference type="NCBIfam" id="TIGR00125">
    <property type="entry name" value="cyt_tran_rel"/>
    <property type="match status" value="1"/>
</dbReference>
<evidence type="ECO:0000256" key="1">
    <source>
        <dbReference type="ARBA" id="ARBA00004726"/>
    </source>
</evidence>
<evidence type="ECO:0000256" key="4">
    <source>
        <dbReference type="ARBA" id="ARBA00022643"/>
    </source>
</evidence>
<dbReference type="AlphaFoldDB" id="A0ABD5IS52"/>
<evidence type="ECO:0000256" key="12">
    <source>
        <dbReference type="ARBA" id="ARBA00047880"/>
    </source>
</evidence>
<feature type="coiled-coil region" evidence="15">
    <location>
        <begin position="290"/>
        <end position="317"/>
    </location>
</feature>
<dbReference type="SMART" id="SM00904">
    <property type="entry name" value="Flavokinase"/>
    <property type="match status" value="1"/>
</dbReference>
<dbReference type="InterPro" id="IPR014729">
    <property type="entry name" value="Rossmann-like_a/b/a_fold"/>
</dbReference>
<comment type="catalytic activity">
    <reaction evidence="12 14">
        <text>riboflavin + ATP = FMN + ADP + H(+)</text>
        <dbReference type="Rhea" id="RHEA:14357"/>
        <dbReference type="ChEBI" id="CHEBI:15378"/>
        <dbReference type="ChEBI" id="CHEBI:30616"/>
        <dbReference type="ChEBI" id="CHEBI:57986"/>
        <dbReference type="ChEBI" id="CHEBI:58210"/>
        <dbReference type="ChEBI" id="CHEBI:456216"/>
        <dbReference type="EC" id="2.7.1.26"/>
    </reaction>
</comment>
<keyword evidence="3 14" id="KW-0285">Flavoprotein</keyword>
<evidence type="ECO:0000256" key="7">
    <source>
        <dbReference type="ARBA" id="ARBA00022741"/>
    </source>
</evidence>
<dbReference type="PANTHER" id="PTHR22749">
    <property type="entry name" value="RIBOFLAVIN KINASE/FMN ADENYLYLTRANSFERASE"/>
    <property type="match status" value="1"/>
</dbReference>
<comment type="pathway">
    <text evidence="1 14">Cofactor biosynthesis; FAD biosynthesis; FAD from FMN: step 1/1.</text>
</comment>
<protein>
    <recommendedName>
        <fullName evidence="14">Riboflavin biosynthesis protein</fullName>
    </recommendedName>
    <domain>
        <recommendedName>
            <fullName evidence="14">Riboflavin kinase</fullName>
            <ecNumber evidence="14">2.7.1.26</ecNumber>
        </recommendedName>
        <alternativeName>
            <fullName evidence="14">Flavokinase</fullName>
        </alternativeName>
    </domain>
    <domain>
        <recommendedName>
            <fullName evidence="14">FMN adenylyltransferase</fullName>
            <ecNumber evidence="14">2.7.7.2</ecNumber>
        </recommendedName>
        <alternativeName>
            <fullName evidence="14">FAD pyrophosphorylase</fullName>
        </alternativeName>
        <alternativeName>
            <fullName evidence="14">FAD synthase</fullName>
        </alternativeName>
    </domain>
</protein>
<keyword evidence="6 14" id="KW-0548">Nucleotidyltransferase</keyword>
<evidence type="ECO:0000256" key="10">
    <source>
        <dbReference type="ARBA" id="ARBA00022840"/>
    </source>
</evidence>
<reference evidence="18 20" key="2">
    <citation type="submission" date="2023-03" db="EMBL/GenBank/DDBJ databases">
        <title>Bacillus Genome Sequencing.</title>
        <authorList>
            <person name="Dunlap C."/>
        </authorList>
    </citation>
    <scope>NUCLEOTIDE SEQUENCE [LARGE SCALE GENOMIC DNA]</scope>
    <source>
        <strain evidence="18 20">NRS-38</strain>
    </source>
</reference>
<dbReference type="EMBL" id="JAQOTG010000002">
    <property type="protein sequence ID" value="MDE8563164.1"/>
    <property type="molecule type" value="Genomic_DNA"/>
</dbReference>
<keyword evidence="4 14" id="KW-0288">FMN</keyword>
<organism evidence="18 20">
    <name type="scientific">Anoxybacteroides rupiense</name>
    <dbReference type="NCBI Taxonomy" id="311460"/>
    <lineage>
        <taxon>Bacteria</taxon>
        <taxon>Bacillati</taxon>
        <taxon>Bacillota</taxon>
        <taxon>Bacilli</taxon>
        <taxon>Bacillales</taxon>
        <taxon>Anoxybacillaceae</taxon>
        <taxon>Anoxybacteroides</taxon>
    </lineage>
</organism>
<evidence type="ECO:0000313" key="17">
    <source>
        <dbReference type="EMBL" id="MDE8563164.1"/>
    </source>
</evidence>
<evidence type="ECO:0000313" key="20">
    <source>
        <dbReference type="Proteomes" id="UP001339962"/>
    </source>
</evidence>
<dbReference type="EC" id="2.7.7.2" evidence="14"/>
<feature type="domain" description="Riboflavin kinase" evidence="16">
    <location>
        <begin position="185"/>
        <end position="312"/>
    </location>
</feature>
<evidence type="ECO:0000256" key="2">
    <source>
        <dbReference type="ARBA" id="ARBA00005201"/>
    </source>
</evidence>
<evidence type="ECO:0000313" key="18">
    <source>
        <dbReference type="EMBL" id="MED5050524.1"/>
    </source>
</evidence>
<dbReference type="FunFam" id="3.40.50.620:FF:000021">
    <property type="entry name" value="Riboflavin biosynthesis protein"/>
    <property type="match status" value="1"/>
</dbReference>
<dbReference type="NCBIfam" id="NF004160">
    <property type="entry name" value="PRK05627.1-3"/>
    <property type="match status" value="1"/>
</dbReference>
<keyword evidence="8 14" id="KW-0418">Kinase</keyword>
<dbReference type="SUPFAM" id="SSF52374">
    <property type="entry name" value="Nucleotidylyl transferase"/>
    <property type="match status" value="1"/>
</dbReference>
<dbReference type="GO" id="GO:0006747">
    <property type="term" value="P:FAD biosynthetic process"/>
    <property type="evidence" value="ECO:0007669"/>
    <property type="project" value="UniProtKB-UniRule"/>
</dbReference>
<evidence type="ECO:0000256" key="9">
    <source>
        <dbReference type="ARBA" id="ARBA00022827"/>
    </source>
</evidence>
<keyword evidence="15" id="KW-0175">Coiled coil</keyword>
<dbReference type="GO" id="GO:0005524">
    <property type="term" value="F:ATP binding"/>
    <property type="evidence" value="ECO:0007669"/>
    <property type="project" value="UniProtKB-UniRule"/>
</dbReference>
<evidence type="ECO:0000259" key="16">
    <source>
        <dbReference type="SMART" id="SM00904"/>
    </source>
</evidence>
<dbReference type="EC" id="2.7.1.26" evidence="14"/>
<accession>A0ABD5IS52</accession>
<dbReference type="CDD" id="cd02064">
    <property type="entry name" value="FAD_synthetase_N"/>
    <property type="match status" value="1"/>
</dbReference>
<dbReference type="RefSeq" id="WP_044746097.1">
    <property type="nucleotide sequence ID" value="NZ_JACIDF010000001.1"/>
</dbReference>
<keyword evidence="7 14" id="KW-0547">Nucleotide-binding</keyword>
<gene>
    <name evidence="18" type="primary">ribF</name>
    <name evidence="18" type="ORF">P9850_01390</name>
    <name evidence="17" type="ORF">PNH38_04595</name>
</gene>
<dbReference type="InterPro" id="IPR015865">
    <property type="entry name" value="Riboflavin_kinase_bac/euk"/>
</dbReference>
<dbReference type="GO" id="GO:0008531">
    <property type="term" value="F:riboflavin kinase activity"/>
    <property type="evidence" value="ECO:0007669"/>
    <property type="project" value="UniProtKB-UniRule"/>
</dbReference>
<dbReference type="Pfam" id="PF01687">
    <property type="entry name" value="Flavokinase"/>
    <property type="match status" value="1"/>
</dbReference>
<name>A0ABD5IS52_9BACL</name>